<gene>
    <name evidence="8" type="ORF">C7M84_015973</name>
</gene>
<dbReference type="STRING" id="6689.A0A3R7PBL8"/>
<evidence type="ECO:0000259" key="7">
    <source>
        <dbReference type="Pfam" id="PF10256"/>
    </source>
</evidence>
<reference evidence="8 9" key="2">
    <citation type="submission" date="2019-01" db="EMBL/GenBank/DDBJ databases">
        <title>The decoding of complex shrimp genome reveals the adaptation for benthos swimmer, frequently molting mechanism and breeding impact on genome.</title>
        <authorList>
            <person name="Sun Y."/>
            <person name="Gao Y."/>
            <person name="Yu Y."/>
        </authorList>
    </citation>
    <scope>NUCLEOTIDE SEQUENCE [LARGE SCALE GENOMIC DNA]</scope>
    <source>
        <tissue evidence="8">Muscle</tissue>
    </source>
</reference>
<evidence type="ECO:0000256" key="2">
    <source>
        <dbReference type="ARBA" id="ARBA00007732"/>
    </source>
</evidence>
<comment type="caution">
    <text evidence="8">The sequence shown here is derived from an EMBL/GenBank/DDBJ whole genome shotgun (WGS) entry which is preliminary data.</text>
</comment>
<protein>
    <recommendedName>
        <fullName evidence="4">Ras modification protein ERF4</fullName>
    </recommendedName>
</protein>
<dbReference type="Pfam" id="PF10256">
    <property type="entry name" value="Erf4"/>
    <property type="match status" value="1"/>
</dbReference>
<organism evidence="8 9">
    <name type="scientific">Penaeus vannamei</name>
    <name type="common">Whiteleg shrimp</name>
    <name type="synonym">Litopenaeus vannamei</name>
    <dbReference type="NCBI Taxonomy" id="6689"/>
    <lineage>
        <taxon>Eukaryota</taxon>
        <taxon>Metazoa</taxon>
        <taxon>Ecdysozoa</taxon>
        <taxon>Arthropoda</taxon>
        <taxon>Crustacea</taxon>
        <taxon>Multicrustacea</taxon>
        <taxon>Malacostraca</taxon>
        <taxon>Eumalacostraca</taxon>
        <taxon>Eucarida</taxon>
        <taxon>Decapoda</taxon>
        <taxon>Dendrobranchiata</taxon>
        <taxon>Penaeoidea</taxon>
        <taxon>Penaeidae</taxon>
        <taxon>Penaeus</taxon>
    </lineage>
</organism>
<dbReference type="GO" id="GO:0005789">
    <property type="term" value="C:endoplasmic reticulum membrane"/>
    <property type="evidence" value="ECO:0007669"/>
    <property type="project" value="UniProtKB-SubCell"/>
</dbReference>
<keyword evidence="6" id="KW-0472">Membrane</keyword>
<dbReference type="Proteomes" id="UP000283509">
    <property type="component" value="Unassembled WGS sequence"/>
</dbReference>
<feature type="domain" description="Golgin subfamily A member 7/ERF4" evidence="7">
    <location>
        <begin position="105"/>
        <end position="217"/>
    </location>
</feature>
<evidence type="ECO:0000313" key="9">
    <source>
        <dbReference type="Proteomes" id="UP000283509"/>
    </source>
</evidence>
<keyword evidence="5" id="KW-0256">Endoplasmic reticulum</keyword>
<sequence length="230" mass="25535">MTLLGGCSQLLADAAGSWVEYPDVEEGQKSLALTSTRKSPGLFADLRSKSLPLACRLDFALRWEALEAQLKIPSLSIKSSPLPPQNHGTPLEDLAGSRSAGCLKVFIQRDYSEGTSVKFQTKFPPELEGKIEKSVFENTINDINGMFVEAEKMSCGRYCEGCLGCLTAYLVFFCMETHYEQMMKKVTKYVAEQNERAWSPRGLLLTNPIERGLRVIEISILTEPATTRAQ</sequence>
<dbReference type="GO" id="GO:0006612">
    <property type="term" value="P:protein targeting to membrane"/>
    <property type="evidence" value="ECO:0007669"/>
    <property type="project" value="TreeGrafter"/>
</dbReference>
<evidence type="ECO:0000256" key="5">
    <source>
        <dbReference type="ARBA" id="ARBA00022824"/>
    </source>
</evidence>
<evidence type="ECO:0000256" key="4">
    <source>
        <dbReference type="ARBA" id="ARBA00018463"/>
    </source>
</evidence>
<dbReference type="AlphaFoldDB" id="A0A3R7PBL8"/>
<evidence type="ECO:0000256" key="6">
    <source>
        <dbReference type="ARBA" id="ARBA00023136"/>
    </source>
</evidence>
<dbReference type="PANTHER" id="PTHR13254">
    <property type="entry name" value="GOLGI AUTOANTIGEN, GOLGIN SUBFAMILY A, 7"/>
    <property type="match status" value="1"/>
</dbReference>
<keyword evidence="9" id="KW-1185">Reference proteome</keyword>
<dbReference type="PANTHER" id="PTHR13254:SF0">
    <property type="entry name" value="GOLGIN SUBFAMILY A MEMBER 7_ERF4 DOMAIN-CONTAINING PROTEIN"/>
    <property type="match status" value="1"/>
</dbReference>
<proteinExistence type="inferred from homology"/>
<accession>A0A3R7PBL8</accession>
<dbReference type="GO" id="GO:0002178">
    <property type="term" value="C:palmitoyltransferase complex"/>
    <property type="evidence" value="ECO:0007669"/>
    <property type="project" value="TreeGrafter"/>
</dbReference>
<comment type="similarity">
    <text evidence="2">Belongs to the ERF4 family.</text>
</comment>
<evidence type="ECO:0000313" key="8">
    <source>
        <dbReference type="EMBL" id="ROT66042.1"/>
    </source>
</evidence>
<evidence type="ECO:0000256" key="3">
    <source>
        <dbReference type="ARBA" id="ARBA00011396"/>
    </source>
</evidence>
<dbReference type="InterPro" id="IPR051371">
    <property type="entry name" value="Ras_palmitoyltransferase"/>
</dbReference>
<reference evidence="8 9" key="1">
    <citation type="submission" date="2018-04" db="EMBL/GenBank/DDBJ databases">
        <authorList>
            <person name="Zhang X."/>
            <person name="Yuan J."/>
            <person name="Li F."/>
            <person name="Xiang J."/>
        </authorList>
    </citation>
    <scope>NUCLEOTIDE SEQUENCE [LARGE SCALE GENOMIC DNA]</scope>
    <source>
        <tissue evidence="8">Muscle</tissue>
    </source>
</reference>
<dbReference type="InterPro" id="IPR019383">
    <property type="entry name" value="Golgin_A_7/ERF4"/>
</dbReference>
<name>A0A3R7PBL8_PENVA</name>
<comment type="subunit">
    <text evidence="3">Interacts with ERF2.</text>
</comment>
<dbReference type="EMBL" id="QCYY01002998">
    <property type="protein sequence ID" value="ROT66042.1"/>
    <property type="molecule type" value="Genomic_DNA"/>
</dbReference>
<comment type="subcellular location">
    <subcellularLocation>
        <location evidence="1">Endoplasmic reticulum membrane</location>
        <topology evidence="1">Peripheral membrane protein</topology>
    </subcellularLocation>
</comment>
<evidence type="ECO:0000256" key="1">
    <source>
        <dbReference type="ARBA" id="ARBA00004406"/>
    </source>
</evidence>
<dbReference type="OrthoDB" id="2190159at2759"/>